<reference evidence="1 2" key="1">
    <citation type="submission" date="2023-07" db="EMBL/GenBank/DDBJ databases">
        <title>Genomic Encyclopedia of Type Strains, Phase IV (KMG-IV): sequencing the most valuable type-strain genomes for metagenomic binning, comparative biology and taxonomic classification.</title>
        <authorList>
            <person name="Goeker M."/>
        </authorList>
    </citation>
    <scope>NUCLEOTIDE SEQUENCE [LARGE SCALE GENOMIC DNA]</scope>
    <source>
        <strain evidence="1 2">DSM 19922</strain>
    </source>
</reference>
<dbReference type="Proteomes" id="UP001244552">
    <property type="component" value="Unassembled WGS sequence"/>
</dbReference>
<evidence type="ECO:0000313" key="2">
    <source>
        <dbReference type="Proteomes" id="UP001244552"/>
    </source>
</evidence>
<dbReference type="EMBL" id="JAUSVU010000001">
    <property type="protein sequence ID" value="MDQ0531323.1"/>
    <property type="molecule type" value="Genomic_DNA"/>
</dbReference>
<name>A0ABU0MD11_9PROT</name>
<gene>
    <name evidence="1" type="ORF">QO018_000155</name>
</gene>
<sequence length="66" mass="7743">MPERAADAQVSIHRAIRRLREHSRGCDCIETRHFLIKTERWMVWMLRRIEEGCEGEDLPLPAEIAG</sequence>
<evidence type="ECO:0000313" key="1">
    <source>
        <dbReference type="EMBL" id="MDQ0531323.1"/>
    </source>
</evidence>
<proteinExistence type="predicted"/>
<protein>
    <submittedName>
        <fullName evidence="1">Uncharacterized protein</fullName>
    </submittedName>
</protein>
<accession>A0ABU0MD11</accession>
<comment type="caution">
    <text evidence="1">The sequence shown here is derived from an EMBL/GenBank/DDBJ whole genome shotgun (WGS) entry which is preliminary data.</text>
</comment>
<keyword evidence="2" id="KW-1185">Reference proteome</keyword>
<organism evidence="1 2">
    <name type="scientific">Azospirillum picis</name>
    <dbReference type="NCBI Taxonomy" id="488438"/>
    <lineage>
        <taxon>Bacteria</taxon>
        <taxon>Pseudomonadati</taxon>
        <taxon>Pseudomonadota</taxon>
        <taxon>Alphaproteobacteria</taxon>
        <taxon>Rhodospirillales</taxon>
        <taxon>Azospirillaceae</taxon>
        <taxon>Azospirillum</taxon>
    </lineage>
</organism>
<dbReference type="RefSeq" id="WP_209978080.1">
    <property type="nucleotide sequence ID" value="NZ_JAGINO010000001.1"/>
</dbReference>